<dbReference type="PANTHER" id="PTHR11009">
    <property type="entry name" value="DER1-LIKE PROTEIN, DERLIN"/>
    <property type="match status" value="1"/>
</dbReference>
<accession>A0AB34KA87</accession>
<dbReference type="Proteomes" id="UP001515480">
    <property type="component" value="Unassembled WGS sequence"/>
</dbReference>
<feature type="transmembrane region" description="Helical" evidence="7">
    <location>
        <begin position="97"/>
        <end position="130"/>
    </location>
</feature>
<evidence type="ECO:0000256" key="6">
    <source>
        <dbReference type="ARBA" id="ARBA00023136"/>
    </source>
</evidence>
<comment type="similarity">
    <text evidence="2 7">Belongs to the derlin family.</text>
</comment>
<gene>
    <name evidence="8" type="ORF">AB1Y20_000677</name>
</gene>
<organism evidence="8 9">
    <name type="scientific">Prymnesium parvum</name>
    <name type="common">Toxic golden alga</name>
    <dbReference type="NCBI Taxonomy" id="97485"/>
    <lineage>
        <taxon>Eukaryota</taxon>
        <taxon>Haptista</taxon>
        <taxon>Haptophyta</taxon>
        <taxon>Prymnesiophyceae</taxon>
        <taxon>Prymnesiales</taxon>
        <taxon>Prymnesiaceae</taxon>
        <taxon>Prymnesium</taxon>
    </lineage>
</organism>
<comment type="subcellular location">
    <subcellularLocation>
        <location evidence="1 7">Endoplasmic reticulum membrane</location>
        <topology evidence="1 7">Multi-pass membrane protein</topology>
    </subcellularLocation>
</comment>
<dbReference type="GO" id="GO:0033554">
    <property type="term" value="P:cellular response to stress"/>
    <property type="evidence" value="ECO:0007669"/>
    <property type="project" value="UniProtKB-ARBA"/>
</dbReference>
<dbReference type="Gene3D" id="1.20.1540.10">
    <property type="entry name" value="Rhomboid-like"/>
    <property type="match status" value="1"/>
</dbReference>
<name>A0AB34KA87_PRYPA</name>
<keyword evidence="9" id="KW-1185">Reference proteome</keyword>
<dbReference type="GO" id="GO:0005789">
    <property type="term" value="C:endoplasmic reticulum membrane"/>
    <property type="evidence" value="ECO:0007669"/>
    <property type="project" value="UniProtKB-SubCell"/>
</dbReference>
<reference evidence="8 9" key="1">
    <citation type="journal article" date="2024" name="Science">
        <title>Giant polyketide synthase enzymes in the biosynthesis of giant marine polyether toxins.</title>
        <authorList>
            <person name="Fallon T.R."/>
            <person name="Shende V.V."/>
            <person name="Wierzbicki I.H."/>
            <person name="Pendleton A.L."/>
            <person name="Watervoot N.F."/>
            <person name="Auber R.P."/>
            <person name="Gonzalez D.J."/>
            <person name="Wisecaver J.H."/>
            <person name="Moore B.S."/>
        </authorList>
    </citation>
    <scope>NUCLEOTIDE SEQUENCE [LARGE SCALE GENOMIC DNA]</scope>
    <source>
        <strain evidence="8 9">12B1</strain>
    </source>
</reference>
<evidence type="ECO:0000256" key="3">
    <source>
        <dbReference type="ARBA" id="ARBA00022692"/>
    </source>
</evidence>
<keyword evidence="3 7" id="KW-0812">Transmembrane</keyword>
<evidence type="ECO:0000256" key="5">
    <source>
        <dbReference type="ARBA" id="ARBA00022989"/>
    </source>
</evidence>
<sequence length="231" mass="26717">MVTLQDWYLEIPPVTRMYLTTSVLITVACSLELISPFTLYFNVHLIFLKWQVWRLFTNFFFFGAVSLDFFFHMFFLVRYCRLLEEGSFRGRTADFVMMMLFGGTCMCFVAPFINIPPFLGSSLAFMMVYVWARRNEYVRMSFLGLFQFRAPFLPWVLLGFSLFLGNSPTIDLMGIVVGHTYYFLEDVYPHTPAGRGRRPLRTPYVLHKLAGEGLPAGEPSAPRIEVPADLD</sequence>
<evidence type="ECO:0000256" key="1">
    <source>
        <dbReference type="ARBA" id="ARBA00004477"/>
    </source>
</evidence>
<comment type="function">
    <text evidence="7">May be involved in the degradation of misfolded endoplasmic reticulum (ER) luminal proteins.</text>
</comment>
<feature type="transmembrane region" description="Helical" evidence="7">
    <location>
        <begin position="142"/>
        <end position="164"/>
    </location>
</feature>
<dbReference type="SUPFAM" id="SSF144091">
    <property type="entry name" value="Rhomboid-like"/>
    <property type="match status" value="1"/>
</dbReference>
<keyword evidence="5 7" id="KW-1133">Transmembrane helix</keyword>
<dbReference type="Pfam" id="PF04511">
    <property type="entry name" value="DER1"/>
    <property type="match status" value="1"/>
</dbReference>
<evidence type="ECO:0000256" key="7">
    <source>
        <dbReference type="RuleBase" id="RU363059"/>
    </source>
</evidence>
<evidence type="ECO:0000256" key="4">
    <source>
        <dbReference type="ARBA" id="ARBA00022824"/>
    </source>
</evidence>
<dbReference type="InterPro" id="IPR035952">
    <property type="entry name" value="Rhomboid-like_sf"/>
</dbReference>
<dbReference type="AlphaFoldDB" id="A0AB34KA87"/>
<protein>
    <recommendedName>
        <fullName evidence="7">Derlin</fullName>
    </recommendedName>
</protein>
<feature type="transmembrane region" description="Helical" evidence="7">
    <location>
        <begin position="55"/>
        <end position="77"/>
    </location>
</feature>
<keyword evidence="4 7" id="KW-0256">Endoplasmic reticulum</keyword>
<dbReference type="FunFam" id="1.20.1540.10:FF:000016">
    <property type="entry name" value="Derlin"/>
    <property type="match status" value="1"/>
</dbReference>
<feature type="transmembrane region" description="Helical" evidence="7">
    <location>
        <begin position="17"/>
        <end position="43"/>
    </location>
</feature>
<proteinExistence type="inferred from homology"/>
<evidence type="ECO:0000256" key="2">
    <source>
        <dbReference type="ARBA" id="ARBA00008917"/>
    </source>
</evidence>
<keyword evidence="6 7" id="KW-0472">Membrane</keyword>
<comment type="caution">
    <text evidence="8">The sequence shown here is derived from an EMBL/GenBank/DDBJ whole genome shotgun (WGS) entry which is preliminary data.</text>
</comment>
<dbReference type="EMBL" id="JBGBPQ010000001">
    <property type="protein sequence ID" value="KAL1529741.1"/>
    <property type="molecule type" value="Genomic_DNA"/>
</dbReference>
<evidence type="ECO:0000313" key="8">
    <source>
        <dbReference type="EMBL" id="KAL1529741.1"/>
    </source>
</evidence>
<evidence type="ECO:0000313" key="9">
    <source>
        <dbReference type="Proteomes" id="UP001515480"/>
    </source>
</evidence>
<dbReference type="InterPro" id="IPR007599">
    <property type="entry name" value="DER1"/>
</dbReference>
<dbReference type="GO" id="GO:0051603">
    <property type="term" value="P:proteolysis involved in protein catabolic process"/>
    <property type="evidence" value="ECO:0007669"/>
    <property type="project" value="UniProtKB-ARBA"/>
</dbReference>